<evidence type="ECO:0000256" key="1">
    <source>
        <dbReference type="ARBA" id="ARBA00001946"/>
    </source>
</evidence>
<dbReference type="GO" id="GO:0016836">
    <property type="term" value="F:hydro-lyase activity"/>
    <property type="evidence" value="ECO:0007669"/>
    <property type="project" value="TreeGrafter"/>
</dbReference>
<dbReference type="AlphaFoldDB" id="A0A7Z2GAX0"/>
<dbReference type="RefSeq" id="WP_158761118.1">
    <property type="nucleotide sequence ID" value="NZ_CP046911.1"/>
</dbReference>
<dbReference type="KEGG" id="pacp:FAZ97_24560"/>
<dbReference type="InterPro" id="IPR029017">
    <property type="entry name" value="Enolase-like_N"/>
</dbReference>
<dbReference type="PANTHER" id="PTHR13794">
    <property type="entry name" value="ENOLASE SUPERFAMILY, MANDELATE RACEMASE"/>
    <property type="match status" value="1"/>
</dbReference>
<dbReference type="SMART" id="SM00922">
    <property type="entry name" value="MR_MLE"/>
    <property type="match status" value="1"/>
</dbReference>
<dbReference type="Gene3D" id="3.30.390.10">
    <property type="entry name" value="Enolase-like, N-terminal domain"/>
    <property type="match status" value="1"/>
</dbReference>
<dbReference type="PANTHER" id="PTHR13794:SF58">
    <property type="entry name" value="MITOCHONDRIAL ENOLASE SUPERFAMILY MEMBER 1"/>
    <property type="match status" value="1"/>
</dbReference>
<dbReference type="InterPro" id="IPR036849">
    <property type="entry name" value="Enolase-like_C_sf"/>
</dbReference>
<dbReference type="InterPro" id="IPR013342">
    <property type="entry name" value="Mandelate_racemase_C"/>
</dbReference>
<evidence type="ECO:0000313" key="6">
    <source>
        <dbReference type="Proteomes" id="UP000434209"/>
    </source>
</evidence>
<comment type="cofactor">
    <cofactor evidence="1">
        <name>Mg(2+)</name>
        <dbReference type="ChEBI" id="CHEBI:18420"/>
    </cofactor>
</comment>
<keyword evidence="6" id="KW-1185">Reference proteome</keyword>
<name>A0A7Z2GAX0_9BURK</name>
<dbReference type="Gene3D" id="3.20.20.120">
    <property type="entry name" value="Enolase-like C-terminal domain"/>
    <property type="match status" value="1"/>
</dbReference>
<accession>A0A7Z2GAX0</accession>
<dbReference type="EMBL" id="CP046911">
    <property type="protein sequence ID" value="QGZ58180.1"/>
    <property type="molecule type" value="Genomic_DNA"/>
</dbReference>
<reference evidence="5 6" key="1">
    <citation type="submission" date="2019-12" db="EMBL/GenBank/DDBJ databases">
        <title>Paraburkholderia acidiphila 7Q-K02 sp. nov and Paraburkholderia acidisoli DHF22 sp. nov., two strains isolated from forest soil.</title>
        <authorList>
            <person name="Gao Z."/>
            <person name="Qiu L."/>
        </authorList>
    </citation>
    <scope>NUCLEOTIDE SEQUENCE [LARGE SCALE GENOMIC DNA]</scope>
    <source>
        <strain evidence="5 6">7Q-K02</strain>
    </source>
</reference>
<keyword evidence="3" id="KW-0460">Magnesium</keyword>
<dbReference type="Proteomes" id="UP000434209">
    <property type="component" value="Chromosome 3"/>
</dbReference>
<dbReference type="GO" id="GO:0016052">
    <property type="term" value="P:carbohydrate catabolic process"/>
    <property type="evidence" value="ECO:0007669"/>
    <property type="project" value="TreeGrafter"/>
</dbReference>
<dbReference type="CDD" id="cd03316">
    <property type="entry name" value="MR_like"/>
    <property type="match status" value="1"/>
</dbReference>
<evidence type="ECO:0000256" key="3">
    <source>
        <dbReference type="ARBA" id="ARBA00022842"/>
    </source>
</evidence>
<feature type="domain" description="Mandelate racemase/muconate lactonizing enzyme C-terminal" evidence="4">
    <location>
        <begin position="143"/>
        <end position="250"/>
    </location>
</feature>
<dbReference type="InterPro" id="IPR029065">
    <property type="entry name" value="Enolase_C-like"/>
</dbReference>
<dbReference type="SFLD" id="SFLDG00179">
    <property type="entry name" value="mandelate_racemase"/>
    <property type="match status" value="1"/>
</dbReference>
<sequence length="390" mass="42996">MLRPPGGAPRAMTNRIARITVSQHRLPLDPPFPASWDSRPRRAFPATIVRVEDDEGRVGIGSGDAMYGFDDYRDLFIGADPLDLARHSAVLDNLSFHAGRLWPLDVALWDLAGKIRGEPCWQMAGGRSKRVRAYASSGVHRTFDGMARWAEHAVARGFPALKVRFGRATLADDIAALAAVREAAGDAIELMVDCNQGWRMPWDTQAPWRADEALAVIRQIEKYRVYWVEEPLHRGDYAGHAQLREQTHGLGIRIAGGEMTRDAHEFAALLAHDCLDVYQPDVVCTLGMEGARRLAAQIEAHGKVFTPHTWGNGIGLAANLHVVAGAGNAPFVEFPYDPPEWTPARRDFPIKHVIDIDANGWIELGDAPGLGVELDEAMLAATRAHDSRYD</sequence>
<evidence type="ECO:0000256" key="2">
    <source>
        <dbReference type="ARBA" id="ARBA00022723"/>
    </source>
</evidence>
<dbReference type="SFLD" id="SFLDS00001">
    <property type="entry name" value="Enolase"/>
    <property type="match status" value="1"/>
</dbReference>
<protein>
    <submittedName>
        <fullName evidence="5">Mandelate racemase/muconate lactonizing enzyme family protein</fullName>
    </submittedName>
</protein>
<gene>
    <name evidence="5" type="ORF">FAZ97_24560</name>
</gene>
<dbReference type="OrthoDB" id="8609034at2"/>
<evidence type="ECO:0000313" key="5">
    <source>
        <dbReference type="EMBL" id="QGZ58180.1"/>
    </source>
</evidence>
<dbReference type="GO" id="GO:0000287">
    <property type="term" value="F:magnesium ion binding"/>
    <property type="evidence" value="ECO:0007669"/>
    <property type="project" value="TreeGrafter"/>
</dbReference>
<dbReference type="InterPro" id="IPR046945">
    <property type="entry name" value="RHMD-like"/>
</dbReference>
<dbReference type="SUPFAM" id="SSF51604">
    <property type="entry name" value="Enolase C-terminal domain-like"/>
    <property type="match status" value="1"/>
</dbReference>
<evidence type="ECO:0000259" key="4">
    <source>
        <dbReference type="SMART" id="SM00922"/>
    </source>
</evidence>
<dbReference type="SUPFAM" id="SSF54826">
    <property type="entry name" value="Enolase N-terminal domain-like"/>
    <property type="match status" value="1"/>
</dbReference>
<dbReference type="Pfam" id="PF13378">
    <property type="entry name" value="MR_MLE_C"/>
    <property type="match status" value="1"/>
</dbReference>
<keyword evidence="2" id="KW-0479">Metal-binding</keyword>
<proteinExistence type="predicted"/>
<organism evidence="5 6">
    <name type="scientific">Paraburkholderia acidiphila</name>
    <dbReference type="NCBI Taxonomy" id="2571747"/>
    <lineage>
        <taxon>Bacteria</taxon>
        <taxon>Pseudomonadati</taxon>
        <taxon>Pseudomonadota</taxon>
        <taxon>Betaproteobacteria</taxon>
        <taxon>Burkholderiales</taxon>
        <taxon>Burkholderiaceae</taxon>
        <taxon>Paraburkholderia</taxon>
    </lineage>
</organism>